<name>A0A392TJ45_9FABA</name>
<dbReference type="Proteomes" id="UP000265520">
    <property type="component" value="Unassembled WGS sequence"/>
</dbReference>
<dbReference type="EMBL" id="LXQA010591513">
    <property type="protein sequence ID" value="MCI60982.1"/>
    <property type="molecule type" value="Genomic_DNA"/>
</dbReference>
<reference evidence="2 3" key="1">
    <citation type="journal article" date="2018" name="Front. Plant Sci.">
        <title>Red Clover (Trifolium pratense) and Zigzag Clover (T. medium) - A Picture of Genomic Similarities and Differences.</title>
        <authorList>
            <person name="Dluhosova J."/>
            <person name="Istvanek J."/>
            <person name="Nedelnik J."/>
            <person name="Repkova J."/>
        </authorList>
    </citation>
    <scope>NUCLEOTIDE SEQUENCE [LARGE SCALE GENOMIC DNA]</scope>
    <source>
        <strain evidence="3">cv. 10/8</strain>
        <tissue evidence="2">Leaf</tissue>
    </source>
</reference>
<feature type="region of interest" description="Disordered" evidence="1">
    <location>
        <begin position="1"/>
        <end position="25"/>
    </location>
</feature>
<sequence>MQMMRMAKDVEDELKEDDDEGDGNL</sequence>
<protein>
    <submittedName>
        <fullName evidence="2">Uncharacterized protein</fullName>
    </submittedName>
</protein>
<feature type="compositionally biased region" description="Acidic residues" evidence="1">
    <location>
        <begin position="10"/>
        <end position="25"/>
    </location>
</feature>
<evidence type="ECO:0000313" key="3">
    <source>
        <dbReference type="Proteomes" id="UP000265520"/>
    </source>
</evidence>
<accession>A0A392TJ45</accession>
<feature type="non-terminal residue" evidence="2">
    <location>
        <position position="25"/>
    </location>
</feature>
<evidence type="ECO:0000256" key="1">
    <source>
        <dbReference type="SAM" id="MobiDB-lite"/>
    </source>
</evidence>
<organism evidence="2 3">
    <name type="scientific">Trifolium medium</name>
    <dbReference type="NCBI Taxonomy" id="97028"/>
    <lineage>
        <taxon>Eukaryota</taxon>
        <taxon>Viridiplantae</taxon>
        <taxon>Streptophyta</taxon>
        <taxon>Embryophyta</taxon>
        <taxon>Tracheophyta</taxon>
        <taxon>Spermatophyta</taxon>
        <taxon>Magnoliopsida</taxon>
        <taxon>eudicotyledons</taxon>
        <taxon>Gunneridae</taxon>
        <taxon>Pentapetalae</taxon>
        <taxon>rosids</taxon>
        <taxon>fabids</taxon>
        <taxon>Fabales</taxon>
        <taxon>Fabaceae</taxon>
        <taxon>Papilionoideae</taxon>
        <taxon>50 kb inversion clade</taxon>
        <taxon>NPAAA clade</taxon>
        <taxon>Hologalegina</taxon>
        <taxon>IRL clade</taxon>
        <taxon>Trifolieae</taxon>
        <taxon>Trifolium</taxon>
    </lineage>
</organism>
<comment type="caution">
    <text evidence="2">The sequence shown here is derived from an EMBL/GenBank/DDBJ whole genome shotgun (WGS) entry which is preliminary data.</text>
</comment>
<proteinExistence type="predicted"/>
<keyword evidence="3" id="KW-1185">Reference proteome</keyword>
<dbReference type="AlphaFoldDB" id="A0A392TJ45"/>
<evidence type="ECO:0000313" key="2">
    <source>
        <dbReference type="EMBL" id="MCI60982.1"/>
    </source>
</evidence>